<dbReference type="Proteomes" id="UP000031666">
    <property type="component" value="Unassembled WGS sequence"/>
</dbReference>
<evidence type="ECO:0000256" key="2">
    <source>
        <dbReference type="ARBA" id="ARBA00023015"/>
    </source>
</evidence>
<reference evidence="6 7" key="2">
    <citation type="submission" date="2015-01" db="EMBL/GenBank/DDBJ databases">
        <authorList>
            <consortium name="NBRP consortium"/>
            <person name="Sawabe T."/>
            <person name="Meirelles P."/>
            <person name="Feng G."/>
            <person name="Sayaka M."/>
            <person name="Hattori M."/>
            <person name="Ohkuma M."/>
        </authorList>
    </citation>
    <scope>NUCLEOTIDE SEQUENCE [LARGE SCALE GENOMIC DNA]</scope>
    <source>
        <strain evidence="7">JCM 19241</strain>
    </source>
</reference>
<dbReference type="Gene3D" id="1.10.10.10">
    <property type="entry name" value="Winged helix-like DNA-binding domain superfamily/Winged helix DNA-binding domain"/>
    <property type="match status" value="1"/>
</dbReference>
<comment type="similarity">
    <text evidence="1">Belongs to the LysR transcriptional regulatory family.</text>
</comment>
<gene>
    <name evidence="6" type="ORF">JCM19241_4404</name>
</gene>
<dbReference type="InterPro" id="IPR036390">
    <property type="entry name" value="WH_DNA-bd_sf"/>
</dbReference>
<organism evidence="6 7">
    <name type="scientific">Vibrio ishigakensis</name>
    <dbReference type="NCBI Taxonomy" id="1481914"/>
    <lineage>
        <taxon>Bacteria</taxon>
        <taxon>Pseudomonadati</taxon>
        <taxon>Pseudomonadota</taxon>
        <taxon>Gammaproteobacteria</taxon>
        <taxon>Vibrionales</taxon>
        <taxon>Vibrionaceae</taxon>
        <taxon>Vibrio</taxon>
    </lineage>
</organism>
<dbReference type="Gene3D" id="3.40.190.10">
    <property type="entry name" value="Periplasmic binding protein-like II"/>
    <property type="match status" value="2"/>
</dbReference>
<evidence type="ECO:0000256" key="3">
    <source>
        <dbReference type="ARBA" id="ARBA00023125"/>
    </source>
</evidence>
<dbReference type="AlphaFoldDB" id="A0A0B8QDJ9"/>
<evidence type="ECO:0000256" key="4">
    <source>
        <dbReference type="ARBA" id="ARBA00023163"/>
    </source>
</evidence>
<evidence type="ECO:0000313" key="7">
    <source>
        <dbReference type="Proteomes" id="UP000031666"/>
    </source>
</evidence>
<dbReference type="SUPFAM" id="SSF46785">
    <property type="entry name" value="Winged helix' DNA-binding domain"/>
    <property type="match status" value="1"/>
</dbReference>
<accession>A0A0B8QDJ9</accession>
<dbReference type="CDD" id="cd08417">
    <property type="entry name" value="PBP2_Nitroaromatics_like"/>
    <property type="match status" value="1"/>
</dbReference>
<keyword evidence="2" id="KW-0805">Transcription regulation</keyword>
<reference evidence="6 7" key="1">
    <citation type="submission" date="2015-01" db="EMBL/GenBank/DDBJ databases">
        <title>Vibrio sp. C94 JCM 19241 whole genome shotgun sequence.</title>
        <authorList>
            <person name="Sawabe T."/>
            <person name="Meirelles P."/>
            <person name="Feng G."/>
            <person name="Sayaka M."/>
            <person name="Hattori M."/>
            <person name="Ohkuma M."/>
        </authorList>
    </citation>
    <scope>NUCLEOTIDE SEQUENCE [LARGE SCALE GENOMIC DNA]</scope>
    <source>
        <strain evidence="7">JCM 19241</strain>
    </source>
</reference>
<dbReference type="PROSITE" id="PS50931">
    <property type="entry name" value="HTH_LYSR"/>
    <property type="match status" value="1"/>
</dbReference>
<name>A0A0B8QDJ9_9VIBR</name>
<keyword evidence="3" id="KW-0238">DNA-binding</keyword>
<protein>
    <submittedName>
        <fullName evidence="6">Transcription regulator protein</fullName>
    </submittedName>
</protein>
<evidence type="ECO:0000256" key="1">
    <source>
        <dbReference type="ARBA" id="ARBA00009437"/>
    </source>
</evidence>
<dbReference type="InterPro" id="IPR050389">
    <property type="entry name" value="LysR-type_TF"/>
</dbReference>
<comment type="caution">
    <text evidence="6">The sequence shown here is derived from an EMBL/GenBank/DDBJ whole genome shotgun (WGS) entry which is preliminary data.</text>
</comment>
<dbReference type="InterPro" id="IPR037402">
    <property type="entry name" value="YidZ_PBP2"/>
</dbReference>
<dbReference type="GO" id="GO:0003677">
    <property type="term" value="F:DNA binding"/>
    <property type="evidence" value="ECO:0007669"/>
    <property type="project" value="UniProtKB-KW"/>
</dbReference>
<dbReference type="InterPro" id="IPR005119">
    <property type="entry name" value="LysR_subst-bd"/>
</dbReference>
<dbReference type="InterPro" id="IPR000847">
    <property type="entry name" value="LysR_HTH_N"/>
</dbReference>
<feature type="domain" description="HTH lysR-type" evidence="5">
    <location>
        <begin position="1"/>
        <end position="59"/>
    </location>
</feature>
<proteinExistence type="inferred from homology"/>
<dbReference type="Pfam" id="PF00126">
    <property type="entry name" value="HTH_1"/>
    <property type="match status" value="1"/>
</dbReference>
<dbReference type="Pfam" id="PF03466">
    <property type="entry name" value="LysR_substrate"/>
    <property type="match status" value="1"/>
</dbReference>
<dbReference type="STRING" id="1481914.JCM19241_4404"/>
<dbReference type="SUPFAM" id="SSF53850">
    <property type="entry name" value="Periplasmic binding protein-like II"/>
    <property type="match status" value="1"/>
</dbReference>
<sequence>MHNYKLLKPLLILLQTRSLTESAHKLNVTQSAMSRTLAQIREAFADPILVRQGKGFVVTARGEELLKQLPLIIESLDKLYAAEQFEPKECTREFRLAYTAFLSEHIAPLICLELEKQAPKTSLHSLLWQQQNLGSMLEDSVELLATTLDTFPENIHGKKLIQDEYVVVMNKDNSLANKPLAITDYLDAKHITVHGMQEMKQAVKQVFVEHQQSRQILAKVPSFDSAMEVVRHSKALITAPLHIAGNYPDLHIAKLPFRLPSHSYYLLWHAKHQKDLSHRWFRELCFKCLQIYLKDAQARGISALANHLVDVRH</sequence>
<dbReference type="InterPro" id="IPR036388">
    <property type="entry name" value="WH-like_DNA-bd_sf"/>
</dbReference>
<evidence type="ECO:0000259" key="5">
    <source>
        <dbReference type="PROSITE" id="PS50931"/>
    </source>
</evidence>
<dbReference type="PANTHER" id="PTHR30118:SF15">
    <property type="entry name" value="TRANSCRIPTIONAL REGULATORY PROTEIN"/>
    <property type="match status" value="1"/>
</dbReference>
<dbReference type="GO" id="GO:0003700">
    <property type="term" value="F:DNA-binding transcription factor activity"/>
    <property type="evidence" value="ECO:0007669"/>
    <property type="project" value="InterPro"/>
</dbReference>
<dbReference type="PANTHER" id="PTHR30118">
    <property type="entry name" value="HTH-TYPE TRANSCRIPTIONAL REGULATOR LEUO-RELATED"/>
    <property type="match status" value="1"/>
</dbReference>
<evidence type="ECO:0000313" key="6">
    <source>
        <dbReference type="EMBL" id="GAM77740.1"/>
    </source>
</evidence>
<dbReference type="EMBL" id="BBSC01000010">
    <property type="protein sequence ID" value="GAM77740.1"/>
    <property type="molecule type" value="Genomic_DNA"/>
</dbReference>
<keyword evidence="4" id="KW-0804">Transcription</keyword>